<feature type="binding site" evidence="8">
    <location>
        <position position="92"/>
    </location>
    <ligand>
        <name>Mn(2+)</name>
        <dbReference type="ChEBI" id="CHEBI:29035"/>
        <label>2</label>
    </ligand>
</feature>
<keyword evidence="11" id="KW-1185">Reference proteome</keyword>
<comment type="catalytic activity">
    <reaction evidence="1">
        <text>beta-D-fructose 1,6-bisphosphate + H2O = beta-D-fructose 6-phosphate + phosphate</text>
        <dbReference type="Rhea" id="RHEA:11064"/>
        <dbReference type="ChEBI" id="CHEBI:15377"/>
        <dbReference type="ChEBI" id="CHEBI:32966"/>
        <dbReference type="ChEBI" id="CHEBI:43474"/>
        <dbReference type="ChEBI" id="CHEBI:57634"/>
        <dbReference type="EC" id="3.1.3.11"/>
    </reaction>
</comment>
<evidence type="ECO:0000256" key="9">
    <source>
        <dbReference type="PIRSR" id="PIRSR004532-2"/>
    </source>
</evidence>
<dbReference type="EMBL" id="AEVO01000088">
    <property type="protein sequence ID" value="EFY06695.1"/>
    <property type="molecule type" value="Genomic_DNA"/>
</dbReference>
<dbReference type="Gene3D" id="3.40.190.90">
    <property type="match status" value="1"/>
</dbReference>
<dbReference type="GO" id="GO:0005829">
    <property type="term" value="C:cytosol"/>
    <property type="evidence" value="ECO:0007669"/>
    <property type="project" value="TreeGrafter"/>
</dbReference>
<dbReference type="NCBIfam" id="TIGR00330">
    <property type="entry name" value="glpX"/>
    <property type="match status" value="1"/>
</dbReference>
<evidence type="ECO:0000256" key="8">
    <source>
        <dbReference type="PIRSR" id="PIRSR004532-1"/>
    </source>
</evidence>
<dbReference type="CDD" id="cd01516">
    <property type="entry name" value="FBPase_glpX"/>
    <property type="match status" value="1"/>
</dbReference>
<dbReference type="PIRSF" id="PIRSF004532">
    <property type="entry name" value="GlpX"/>
    <property type="match status" value="1"/>
</dbReference>
<feature type="binding site" evidence="9">
    <location>
        <begin position="172"/>
        <end position="174"/>
    </location>
    <ligand>
        <name>substrate</name>
    </ligand>
</feature>
<feature type="binding site" evidence="9">
    <location>
        <position position="127"/>
    </location>
    <ligand>
        <name>substrate</name>
    </ligand>
</feature>
<keyword evidence="3 8" id="KW-0479">Metal-binding</keyword>
<dbReference type="GO" id="GO:0030388">
    <property type="term" value="P:fructose 1,6-bisphosphate metabolic process"/>
    <property type="evidence" value="ECO:0007669"/>
    <property type="project" value="TreeGrafter"/>
</dbReference>
<dbReference type="eggNOG" id="COG1494">
    <property type="taxonomic scope" value="Bacteria"/>
</dbReference>
<evidence type="ECO:0000256" key="2">
    <source>
        <dbReference type="ARBA" id="ARBA00008989"/>
    </source>
</evidence>
<protein>
    <recommendedName>
        <fullName evidence="7">Fructose-1,6-bisphosphatase</fullName>
    </recommendedName>
</protein>
<dbReference type="Pfam" id="PF03320">
    <property type="entry name" value="FBPase_glpX"/>
    <property type="match status" value="1"/>
</dbReference>
<feature type="binding site" evidence="8">
    <location>
        <position position="221"/>
    </location>
    <ligand>
        <name>Mn(2+)</name>
        <dbReference type="ChEBI" id="CHEBI:29035"/>
        <label>2</label>
    </ligand>
</feature>
<dbReference type="GO" id="GO:0006071">
    <property type="term" value="P:glycerol metabolic process"/>
    <property type="evidence" value="ECO:0007669"/>
    <property type="project" value="InterPro"/>
</dbReference>
<dbReference type="Gene3D" id="3.30.540.10">
    <property type="entry name" value="Fructose-1,6-Bisphosphatase, subunit A, domain 1"/>
    <property type="match status" value="1"/>
</dbReference>
<dbReference type="PANTHER" id="PTHR30447:SF0">
    <property type="entry name" value="FRUCTOSE-1,6-BISPHOSPHATASE 1 CLASS 2-RELATED"/>
    <property type="match status" value="1"/>
</dbReference>
<feature type="binding site" evidence="9">
    <location>
        <position position="218"/>
    </location>
    <ligand>
        <name>substrate</name>
    </ligand>
</feature>
<dbReference type="STRING" id="762983.HMPREF9444_01527"/>
<keyword evidence="5 8" id="KW-0464">Manganese</keyword>
<keyword evidence="6 7" id="KW-0119">Carbohydrate metabolism</keyword>
<reference evidence="10 11" key="1">
    <citation type="submission" date="2011-01" db="EMBL/GenBank/DDBJ databases">
        <authorList>
            <person name="Weinstock G."/>
            <person name="Sodergren E."/>
            <person name="Clifton S."/>
            <person name="Fulton L."/>
            <person name="Fulton B."/>
            <person name="Courtney L."/>
            <person name="Fronick C."/>
            <person name="Harrison M."/>
            <person name="Strong C."/>
            <person name="Farmer C."/>
            <person name="Delahaunty K."/>
            <person name="Markovic C."/>
            <person name="Hall O."/>
            <person name="Minx P."/>
            <person name="Tomlinson C."/>
            <person name="Mitreva M."/>
            <person name="Hou S."/>
            <person name="Chen J."/>
            <person name="Wollam A."/>
            <person name="Pepin K.H."/>
            <person name="Johnson M."/>
            <person name="Bhonagiri V."/>
            <person name="Zhang X."/>
            <person name="Suruliraj S."/>
            <person name="Warren W."/>
            <person name="Chinwalla A."/>
            <person name="Mardis E.R."/>
            <person name="Wilson R.K."/>
        </authorList>
    </citation>
    <scope>NUCLEOTIDE SEQUENCE [LARGE SCALE GENOMIC DNA]</scope>
    <source>
        <strain evidence="11">DSM 22608 / JCM 16073 / KCTC 15190 / YIT 12066</strain>
    </source>
</reference>
<dbReference type="GO" id="GO:0046872">
    <property type="term" value="F:metal ion binding"/>
    <property type="evidence" value="ECO:0007669"/>
    <property type="project" value="UniProtKB-KW"/>
</dbReference>
<keyword evidence="4 10" id="KW-0378">Hydrolase</keyword>
<proteinExistence type="inferred from homology"/>
<feature type="binding site" evidence="9">
    <location>
        <begin position="194"/>
        <end position="196"/>
    </location>
    <ligand>
        <name>substrate</name>
    </ligand>
</feature>
<gene>
    <name evidence="10" type="primary">glpX</name>
    <name evidence="10" type="ORF">HMPREF9444_01527</name>
</gene>
<dbReference type="SUPFAM" id="SSF56655">
    <property type="entry name" value="Carbohydrate phosphatase"/>
    <property type="match status" value="1"/>
</dbReference>
<evidence type="ECO:0000256" key="1">
    <source>
        <dbReference type="ARBA" id="ARBA00001273"/>
    </source>
</evidence>
<dbReference type="InterPro" id="IPR004464">
    <property type="entry name" value="FBPase_class-2/SBPase"/>
</dbReference>
<evidence type="ECO:0000256" key="4">
    <source>
        <dbReference type="ARBA" id="ARBA00022801"/>
    </source>
</evidence>
<feature type="binding site" evidence="9">
    <location>
        <begin position="95"/>
        <end position="97"/>
    </location>
    <ligand>
        <name>substrate</name>
    </ligand>
</feature>
<feature type="binding site" evidence="8">
    <location>
        <position position="64"/>
    </location>
    <ligand>
        <name>Mn(2+)</name>
        <dbReference type="ChEBI" id="CHEBI:29035"/>
        <label>1</label>
    </ligand>
</feature>
<dbReference type="PANTHER" id="PTHR30447">
    <property type="entry name" value="FRUCTOSE-1,6-BISPHOSPHATASE CLASS 2"/>
    <property type="match status" value="1"/>
</dbReference>
<evidence type="ECO:0000313" key="11">
    <source>
        <dbReference type="Proteomes" id="UP000018458"/>
    </source>
</evidence>
<dbReference type="GO" id="GO:0006094">
    <property type="term" value="P:gluconeogenesis"/>
    <property type="evidence" value="ECO:0007669"/>
    <property type="project" value="InterPro"/>
</dbReference>
<dbReference type="Proteomes" id="UP000018458">
    <property type="component" value="Unassembled WGS sequence"/>
</dbReference>
<sequence>MKMQQHLADKNIALDLVRVTEAAALAAARYFGRGDKEAADEAAVEAMRIAFQGIHIRGTVVIGEGEKDHAPMLYNGEKVGFGDGPEMDVAVDPVDGTTAVAFGYNNSLAVVGLAQKGCMFNPGPSYYCKKLVVGKDAAGVIDIDAPIKDNLIKVAKAKGKPVSELKVFVLLKPRHEKLIRDIRMAGARVITHRDGDIAGAILAADPRSSVDMLVGTGGTPEAVLSCCAIKGSGAQMLTRLDPQSEEERKAIIDAGIDIDAVRGVSDIITTDQCFFAATGITEGELLNGVRYKGDFGVTHSLTVRGRTGTIRYIQAWHDRRKLSKMSSIDY</sequence>
<organism evidence="10 11">
    <name type="scientific">Succinatimonas hippei (strain DSM 22608 / JCM 16073 / KCTC 15190 / YIT 12066)</name>
    <dbReference type="NCBI Taxonomy" id="762983"/>
    <lineage>
        <taxon>Bacteria</taxon>
        <taxon>Pseudomonadati</taxon>
        <taxon>Pseudomonadota</taxon>
        <taxon>Gammaproteobacteria</taxon>
        <taxon>Aeromonadales</taxon>
        <taxon>Succinivibrionaceae</taxon>
        <taxon>Succinatimonas</taxon>
    </lineage>
</organism>
<evidence type="ECO:0000256" key="6">
    <source>
        <dbReference type="ARBA" id="ARBA00023277"/>
    </source>
</evidence>
<comment type="caution">
    <text evidence="10">The sequence shown here is derived from an EMBL/GenBank/DDBJ whole genome shotgun (WGS) entry which is preliminary data.</text>
</comment>
<evidence type="ECO:0000313" key="10">
    <source>
        <dbReference type="EMBL" id="EFY06695.1"/>
    </source>
</evidence>
<dbReference type="GO" id="GO:0042132">
    <property type="term" value="F:fructose 1,6-bisphosphate 1-phosphatase activity"/>
    <property type="evidence" value="ECO:0007669"/>
    <property type="project" value="UniProtKB-EC"/>
</dbReference>
<feature type="binding site" evidence="8">
    <location>
        <position position="95"/>
    </location>
    <ligand>
        <name>Mn(2+)</name>
        <dbReference type="ChEBI" id="CHEBI:29035"/>
        <label>2</label>
    </ligand>
</feature>
<dbReference type="AlphaFoldDB" id="E8LLB6"/>
<accession>E8LLB6</accession>
<feature type="binding site" evidence="8">
    <location>
        <position position="40"/>
    </location>
    <ligand>
        <name>Mn(2+)</name>
        <dbReference type="ChEBI" id="CHEBI:29035"/>
        <label>1</label>
    </ligand>
</feature>
<comment type="similarity">
    <text evidence="2 7">Belongs to the FBPase class 2 family.</text>
</comment>
<evidence type="ECO:0000256" key="5">
    <source>
        <dbReference type="ARBA" id="ARBA00023211"/>
    </source>
</evidence>
<evidence type="ECO:0000256" key="7">
    <source>
        <dbReference type="PIRNR" id="PIRNR004532"/>
    </source>
</evidence>
<dbReference type="HOGENOM" id="CLU_054938_0_0_6"/>
<evidence type="ECO:0000256" key="3">
    <source>
        <dbReference type="ARBA" id="ARBA00022723"/>
    </source>
</evidence>
<comment type="cofactor">
    <cofactor evidence="8">
        <name>Mn(2+)</name>
        <dbReference type="ChEBI" id="CHEBI:29035"/>
    </cofactor>
</comment>
<name>E8LLB6_SUCHY</name>